<feature type="region of interest" description="Disordered" evidence="1">
    <location>
        <begin position="117"/>
        <end position="156"/>
    </location>
</feature>
<organism evidence="2 3">
    <name type="scientific">Haloarchaeobius litoreus</name>
    <dbReference type="NCBI Taxonomy" id="755306"/>
    <lineage>
        <taxon>Archaea</taxon>
        <taxon>Methanobacteriati</taxon>
        <taxon>Methanobacteriota</taxon>
        <taxon>Stenosarchaea group</taxon>
        <taxon>Halobacteria</taxon>
        <taxon>Halobacteriales</taxon>
        <taxon>Halorubellaceae</taxon>
        <taxon>Haloarchaeobius</taxon>
    </lineage>
</organism>
<dbReference type="RefSeq" id="WP_256401026.1">
    <property type="nucleotide sequence ID" value="NZ_JANHJR010000003.1"/>
</dbReference>
<evidence type="ECO:0000313" key="3">
    <source>
        <dbReference type="Proteomes" id="UP001597034"/>
    </source>
</evidence>
<proteinExistence type="predicted"/>
<feature type="compositionally biased region" description="Polar residues" evidence="1">
    <location>
        <begin position="117"/>
        <end position="126"/>
    </location>
</feature>
<evidence type="ECO:0000313" key="2">
    <source>
        <dbReference type="EMBL" id="MFD1646903.1"/>
    </source>
</evidence>
<name>A0ABD6DLD9_9EURY</name>
<protein>
    <submittedName>
        <fullName evidence="2">Uncharacterized protein</fullName>
    </submittedName>
</protein>
<reference evidence="2 3" key="1">
    <citation type="journal article" date="2019" name="Int. J. Syst. Evol. Microbiol.">
        <title>The Global Catalogue of Microorganisms (GCM) 10K type strain sequencing project: providing services to taxonomists for standard genome sequencing and annotation.</title>
        <authorList>
            <consortium name="The Broad Institute Genomics Platform"/>
            <consortium name="The Broad Institute Genome Sequencing Center for Infectious Disease"/>
            <person name="Wu L."/>
            <person name="Ma J."/>
        </authorList>
    </citation>
    <scope>NUCLEOTIDE SEQUENCE [LARGE SCALE GENOMIC DNA]</scope>
    <source>
        <strain evidence="2 3">CGMCC 1.10390</strain>
    </source>
</reference>
<evidence type="ECO:0000256" key="1">
    <source>
        <dbReference type="SAM" id="MobiDB-lite"/>
    </source>
</evidence>
<accession>A0ABD6DLD9</accession>
<dbReference type="AlphaFoldDB" id="A0ABD6DLD9"/>
<keyword evidence="3" id="KW-1185">Reference proteome</keyword>
<sequence>MERRTVLSNLAVLTGLGSVSTVFPESNIDNESISDNSMKQEGFVRITVSNSLGSDAQTSLTLRSGDDEFLSADFTSTPDEPQELGIPAPTNREFQLHVSIDATLDGPDEVTLGRETVQASGSSLSTEDSHRFTHRETTELDVSIGDEPLLDIEQVD</sequence>
<gene>
    <name evidence="2" type="ORF">ACFSBL_14525</name>
</gene>
<dbReference type="EMBL" id="JBHUDO010000003">
    <property type="protein sequence ID" value="MFD1646903.1"/>
    <property type="molecule type" value="Genomic_DNA"/>
</dbReference>
<feature type="compositionally biased region" description="Basic and acidic residues" evidence="1">
    <location>
        <begin position="127"/>
        <end position="138"/>
    </location>
</feature>
<comment type="caution">
    <text evidence="2">The sequence shown here is derived from an EMBL/GenBank/DDBJ whole genome shotgun (WGS) entry which is preliminary data.</text>
</comment>
<dbReference type="Proteomes" id="UP001597034">
    <property type="component" value="Unassembled WGS sequence"/>
</dbReference>